<dbReference type="Proteomes" id="UP001459277">
    <property type="component" value="Unassembled WGS sequence"/>
</dbReference>
<dbReference type="GO" id="GO:0004523">
    <property type="term" value="F:RNA-DNA hybrid ribonuclease activity"/>
    <property type="evidence" value="ECO:0007669"/>
    <property type="project" value="InterPro"/>
</dbReference>
<protein>
    <recommendedName>
        <fullName evidence="1">RNase H type-1 domain-containing protein</fullName>
    </recommendedName>
</protein>
<comment type="caution">
    <text evidence="2">The sequence shown here is derived from an EMBL/GenBank/DDBJ whole genome shotgun (WGS) entry which is preliminary data.</text>
</comment>
<reference evidence="2 3" key="1">
    <citation type="submission" date="2024-01" db="EMBL/GenBank/DDBJ databases">
        <title>A telomere-to-telomere, gap-free genome of sweet tea (Lithocarpus litseifolius).</title>
        <authorList>
            <person name="Zhou J."/>
        </authorList>
    </citation>
    <scope>NUCLEOTIDE SEQUENCE [LARGE SCALE GENOMIC DNA]</scope>
    <source>
        <strain evidence="2">Zhou-2022a</strain>
        <tissue evidence="2">Leaf</tissue>
    </source>
</reference>
<organism evidence="2 3">
    <name type="scientific">Lithocarpus litseifolius</name>
    <dbReference type="NCBI Taxonomy" id="425828"/>
    <lineage>
        <taxon>Eukaryota</taxon>
        <taxon>Viridiplantae</taxon>
        <taxon>Streptophyta</taxon>
        <taxon>Embryophyta</taxon>
        <taxon>Tracheophyta</taxon>
        <taxon>Spermatophyta</taxon>
        <taxon>Magnoliopsida</taxon>
        <taxon>eudicotyledons</taxon>
        <taxon>Gunneridae</taxon>
        <taxon>Pentapetalae</taxon>
        <taxon>rosids</taxon>
        <taxon>fabids</taxon>
        <taxon>Fagales</taxon>
        <taxon>Fagaceae</taxon>
        <taxon>Lithocarpus</taxon>
    </lineage>
</organism>
<evidence type="ECO:0000313" key="2">
    <source>
        <dbReference type="EMBL" id="KAK9985835.1"/>
    </source>
</evidence>
<dbReference type="GO" id="GO:0003676">
    <property type="term" value="F:nucleic acid binding"/>
    <property type="evidence" value="ECO:0007669"/>
    <property type="project" value="InterPro"/>
</dbReference>
<dbReference type="InterPro" id="IPR002156">
    <property type="entry name" value="RNaseH_domain"/>
</dbReference>
<dbReference type="InterPro" id="IPR012337">
    <property type="entry name" value="RNaseH-like_sf"/>
</dbReference>
<feature type="domain" description="RNase H type-1" evidence="1">
    <location>
        <begin position="7"/>
        <end position="98"/>
    </location>
</feature>
<dbReference type="Pfam" id="PF13456">
    <property type="entry name" value="RVT_3"/>
    <property type="match status" value="1"/>
</dbReference>
<dbReference type="PANTHER" id="PTHR47723">
    <property type="entry name" value="OS05G0353850 PROTEIN"/>
    <property type="match status" value="1"/>
</dbReference>
<dbReference type="Gene3D" id="3.30.420.10">
    <property type="entry name" value="Ribonuclease H-like superfamily/Ribonuclease H"/>
    <property type="match status" value="1"/>
</dbReference>
<gene>
    <name evidence="2" type="ORF">SO802_030786</name>
</gene>
<dbReference type="SUPFAM" id="SSF53098">
    <property type="entry name" value="Ribonuclease H-like"/>
    <property type="match status" value="1"/>
</dbReference>
<dbReference type="PANTHER" id="PTHR47723:SF24">
    <property type="entry name" value="RNASE H TYPE-1 DOMAIN-CONTAINING PROTEIN"/>
    <property type="match status" value="1"/>
</dbReference>
<keyword evidence="3" id="KW-1185">Reference proteome</keyword>
<accession>A0AAW2BIJ4</accession>
<dbReference type="EMBL" id="JAZDWU010000011">
    <property type="protein sequence ID" value="KAK9985835.1"/>
    <property type="molecule type" value="Genomic_DNA"/>
</dbReference>
<sequence length="124" mass="13730">MINAAWCKYLQGQYSVTETEALAVECGVLLARDMELSHIIIESDALAAIQGILAAETEGSLGHVYQGILSILSSFSSWSIKHVKRDYNRVAHELAQFARKNETSQVWKGSSFPIVQQLVQAECM</sequence>
<evidence type="ECO:0000313" key="3">
    <source>
        <dbReference type="Proteomes" id="UP001459277"/>
    </source>
</evidence>
<proteinExistence type="predicted"/>
<dbReference type="AlphaFoldDB" id="A0AAW2BIJ4"/>
<dbReference type="InterPro" id="IPR036397">
    <property type="entry name" value="RNaseH_sf"/>
</dbReference>
<name>A0AAW2BIJ4_9ROSI</name>
<evidence type="ECO:0000259" key="1">
    <source>
        <dbReference type="Pfam" id="PF13456"/>
    </source>
</evidence>
<dbReference type="InterPro" id="IPR053151">
    <property type="entry name" value="RNase_H-like"/>
</dbReference>